<sequence>MKKYRFFFTNAFWNYGYIVNNSGNFVELANWAYSDFIGIERYGGNILFSYLSTSGGCFYDADYKYISGFGGSGTNVSIPIPSGAKYMRCNMQISDIANGTASAVQELVGVNMLERTECFPIYKDDLAKDYELETNQRFYRAKLSSKITFIRNDWQYIKLKPFDNVFNLIVEITNDYGQTYDPYYKCQFMKTDCTFNDDDKTVEVQLETVDEYNNVLAGLEKEYNLIELAPEIQFVNIKKRPLIQIYVPGDSIVSCFLGGTNWEQDANAVTDQNALVHTYYFALCNVLKEIQITGDTNPNVNGLYTGRLTEADKPGSLTGKLYSPDNDDYYINVMQGKIQGTPFGAVSVAIVRISDDKILYSWTRLTTGEPFDILEFDIPAADGSGATGTAHADMKSYNVYARYLCDVDKIDDLNTYPIPSSDIVDNNRNYHRAIGYAIDVAYLSNRYSDEPTPYGRADNDKYFVPPYSIYGQKFYPIARSTWRYASLWFGFYMFDWIEEKKARKTYTLRDTFSLASCINVLLRQFAPEIKHEATPEYSQFLYSSSNPISNWTFRLFISPKSNIVNGEYQTPAQKAPITLQQITNMLRDTFKCYWYIEDGKFKIEQIKWFLNGGSYSSTPIIGYDLTELENVRNGKKWAFATSEYSFDKVDMAERFQFEWMDDVTEPFEGLPIEVTSKYVTAGKIEEINISNFTSDIDLMLLNPSAISPDGFALFAAVQNGTTWELPFTKQTVDGADYYLQNGFLAYINIQPIYWLYDMPAKNLIINGIGKYAISVERKKKQTINFPAGKTEPNPMQLVKTFIGNGQVDKLSVNLCSRSIKATLKYDTE</sequence>
<keyword evidence="1" id="KW-0175">Coiled coil</keyword>
<name>A0A8S5MJQ4_9CAUD</name>
<evidence type="ECO:0000256" key="1">
    <source>
        <dbReference type="SAM" id="Coils"/>
    </source>
</evidence>
<dbReference type="EMBL" id="BK014919">
    <property type="protein sequence ID" value="DAD82432.1"/>
    <property type="molecule type" value="Genomic_DNA"/>
</dbReference>
<accession>A0A8S5MJQ4</accession>
<evidence type="ECO:0000313" key="2">
    <source>
        <dbReference type="EMBL" id="DAD82432.1"/>
    </source>
</evidence>
<protein>
    <submittedName>
        <fullName evidence="2">Uncharacterized protein</fullName>
    </submittedName>
</protein>
<reference evidence="2" key="1">
    <citation type="journal article" date="2021" name="Proc. Natl. Acad. Sci. U.S.A.">
        <title>A Catalog of Tens of Thousands of Viruses from Human Metagenomes Reveals Hidden Associations with Chronic Diseases.</title>
        <authorList>
            <person name="Tisza M.J."/>
            <person name="Buck C.B."/>
        </authorList>
    </citation>
    <scope>NUCLEOTIDE SEQUENCE</scope>
    <source>
        <strain evidence="2">CtHMI2</strain>
    </source>
</reference>
<organism evidence="2">
    <name type="scientific">Siphoviridae sp. ctHMI2</name>
    <dbReference type="NCBI Taxonomy" id="2826231"/>
    <lineage>
        <taxon>Viruses</taxon>
        <taxon>Duplodnaviria</taxon>
        <taxon>Heunggongvirae</taxon>
        <taxon>Uroviricota</taxon>
        <taxon>Caudoviricetes</taxon>
    </lineage>
</organism>
<proteinExistence type="predicted"/>
<feature type="coiled-coil region" evidence="1">
    <location>
        <begin position="202"/>
        <end position="229"/>
    </location>
</feature>